<evidence type="ECO:0000256" key="2">
    <source>
        <dbReference type="SAM" id="MobiDB-lite"/>
    </source>
</evidence>
<feature type="region of interest" description="Disordered" evidence="2">
    <location>
        <begin position="304"/>
        <end position="340"/>
    </location>
</feature>
<keyword evidence="1" id="KW-0175">Coiled coil</keyword>
<evidence type="ECO:0000256" key="1">
    <source>
        <dbReference type="SAM" id="Coils"/>
    </source>
</evidence>
<dbReference type="Proteomes" id="UP000053411">
    <property type="component" value="Unassembled WGS sequence"/>
</dbReference>
<sequence length="430" mass="47228">MSQDMFNQGFGALAPPNPRRLPFDFNDNDSSLSLPPPPPPARGHQRSRTSTDLPPLFTRTQSSSPTRSSAFSFLRPQSTRSLSPERLRAAELGEDPGPTESPTKRKSGGLASWFEGSSDPVNISLVPSPRKEKLDPLYEASATEEGFSMSPDSVDDNLTRRIPKRPTLTGPAVSTMSKFNNMFRRSTITQAAPEDPDELAQLDIDEALFPHGHPDEFSPAAFKNLQLNAEGTIRRFQQAYKEQRQSLRSATSTKNVQADELEAAQTRNEHLKLQLQEMAERAAEQEKLIADLRAQLSAQLSLESQHQSVRMVPQDIDPQPRPKYRRNRSSDVSTSGESEAGSEVSSVVSIFSEALSAAPSQATSIGSPVMKSASLPRDDCPRCHGLRSSDAWDVVGMMKMESAALKHRIAELESAQDDALDFLSGLRLTS</sequence>
<dbReference type="VEuPathDB" id="FungiDB:Z520_06052"/>
<reference evidence="3 4" key="1">
    <citation type="submission" date="2015-01" db="EMBL/GenBank/DDBJ databases">
        <title>The Genome Sequence of Fonsecaea multimorphosa CBS 102226.</title>
        <authorList>
            <consortium name="The Broad Institute Genomics Platform"/>
            <person name="Cuomo C."/>
            <person name="de Hoog S."/>
            <person name="Gorbushina A."/>
            <person name="Stielow B."/>
            <person name="Teixiera M."/>
            <person name="Abouelleil A."/>
            <person name="Chapman S.B."/>
            <person name="Priest M."/>
            <person name="Young S.K."/>
            <person name="Wortman J."/>
            <person name="Nusbaum C."/>
            <person name="Birren B."/>
        </authorList>
    </citation>
    <scope>NUCLEOTIDE SEQUENCE [LARGE SCALE GENOMIC DNA]</scope>
    <source>
        <strain evidence="3 4">CBS 102226</strain>
    </source>
</reference>
<name>A0A0D2K475_9EURO</name>
<dbReference type="RefSeq" id="XP_016632097.1">
    <property type="nucleotide sequence ID" value="XM_016776555.1"/>
</dbReference>
<organism evidence="3 4">
    <name type="scientific">Fonsecaea multimorphosa CBS 102226</name>
    <dbReference type="NCBI Taxonomy" id="1442371"/>
    <lineage>
        <taxon>Eukaryota</taxon>
        <taxon>Fungi</taxon>
        <taxon>Dikarya</taxon>
        <taxon>Ascomycota</taxon>
        <taxon>Pezizomycotina</taxon>
        <taxon>Eurotiomycetes</taxon>
        <taxon>Chaetothyriomycetidae</taxon>
        <taxon>Chaetothyriales</taxon>
        <taxon>Herpotrichiellaceae</taxon>
        <taxon>Fonsecaea</taxon>
    </lineage>
</organism>
<accession>A0A0D2K475</accession>
<gene>
    <name evidence="3" type="ORF">Z520_06052</name>
</gene>
<evidence type="ECO:0000313" key="3">
    <source>
        <dbReference type="EMBL" id="KIX97974.1"/>
    </source>
</evidence>
<feature type="coiled-coil region" evidence="1">
    <location>
        <begin position="254"/>
        <end position="295"/>
    </location>
</feature>
<dbReference type="GeneID" id="27711798"/>
<feature type="region of interest" description="Disordered" evidence="2">
    <location>
        <begin position="1"/>
        <end position="128"/>
    </location>
</feature>
<feature type="compositionally biased region" description="Low complexity" evidence="2">
    <location>
        <begin position="57"/>
        <end position="73"/>
    </location>
</feature>
<evidence type="ECO:0000313" key="4">
    <source>
        <dbReference type="Proteomes" id="UP000053411"/>
    </source>
</evidence>
<feature type="region of interest" description="Disordered" evidence="2">
    <location>
        <begin position="141"/>
        <end position="174"/>
    </location>
</feature>
<dbReference type="AlphaFoldDB" id="A0A0D2K475"/>
<dbReference type="EMBL" id="KN848072">
    <property type="protein sequence ID" value="KIX97974.1"/>
    <property type="molecule type" value="Genomic_DNA"/>
</dbReference>
<proteinExistence type="predicted"/>
<keyword evidence="4" id="KW-1185">Reference proteome</keyword>
<dbReference type="STRING" id="1442371.A0A0D2K475"/>
<protein>
    <submittedName>
        <fullName evidence="3">Uncharacterized protein</fullName>
    </submittedName>
</protein>
<dbReference type="OrthoDB" id="5377009at2759"/>